<proteinExistence type="predicted"/>
<evidence type="ECO:0000313" key="3">
    <source>
        <dbReference type="Proteomes" id="UP000030149"/>
    </source>
</evidence>
<keyword evidence="3" id="KW-1185">Reference proteome</keyword>
<evidence type="ECO:0000256" key="1">
    <source>
        <dbReference type="SAM" id="SignalP"/>
    </source>
</evidence>
<name>A0A0A2N0Y8_9FLAO</name>
<gene>
    <name evidence="2" type="ORF">Q767_01945</name>
</gene>
<reference evidence="2 3" key="2">
    <citation type="journal article" date="2015" name="Stand. Genomic Sci.">
        <title>High quality draft genomic sequence of Flavobacterium enshiense DK69(T) and comparison among Flavobacterium genomes.</title>
        <authorList>
            <person name="Zeng Z."/>
            <person name="Chen C."/>
            <person name="Du H."/>
            <person name="Wang G."/>
            <person name="Li M."/>
        </authorList>
    </citation>
    <scope>NUCLEOTIDE SEQUENCE [LARGE SCALE GENOMIC DNA]</scope>
    <source>
        <strain evidence="2 3">DK69</strain>
    </source>
</reference>
<dbReference type="AlphaFoldDB" id="A0A0A2N0Y8"/>
<protein>
    <recommendedName>
        <fullName evidence="4">POTRA domain-containing protein</fullName>
    </recommendedName>
</protein>
<dbReference type="STRING" id="1107311.Q767_01945"/>
<dbReference type="EMBL" id="JRLZ01000001">
    <property type="protein sequence ID" value="KGO97378.1"/>
    <property type="molecule type" value="Genomic_DNA"/>
</dbReference>
<dbReference type="Proteomes" id="UP000030149">
    <property type="component" value="Unassembled WGS sequence"/>
</dbReference>
<accession>A0A0A2N0Y8</accession>
<sequence>MCKKLLLYTILFFCFWQPLAAQVVPVKKDSTKVKKDSTEVMFRNIENYSKKRKFTKFLHRLLFKPTDRKNKVKKGGAPIRTINFEYYQHKIIRKINITTLDPFGFDINGFEKNPKTWFERQGNAVHLKTKHWTVRNQLLFKKNDVLDSLLIKESERLIQQQRYIRKVAIRPIPTNSKDSVDIEITVLDSWSLIPSGSLSETHGNLEITERNFLGLGHEFQNIFKQRFPDSKNAYEMRYIVPNFKNTFIRTTLLYDKEFNNDYSKGIGFSRPFFSPYTKWAGGIIFEERFYKDSIKAINQIPLYSNFKLESEDYWGGYAIRIFKKTKKEKHITNLVTTFRFNNLKYTESPSAVYDSIRYFTNSRLYLASIGVTSRQYIADKYLFNYGIPEYVQIGKTYSVTGGVEYKNNVKRYYFGGRYSVGGYYTFGFLAATFEAGSFFKNDINQQATFNAEMNYFTPLFEFGNWKLRQFIKPQLTIGNNRLDTESDLISLGGNSGIEGFDERRRGTKKMLVTFQTQSYVPGQLYGFRLSPFYSMEFGMLSGSTEKLFQSKLYSKFGVGFVISNDYMVFNSFILSFAYYPSIPGVGDNVFRSNAYKNNYIRLPDFQIGRPEIVPYQ</sequence>
<dbReference type="PATRIC" id="fig|1107311.5.peg.384"/>
<keyword evidence="1" id="KW-0732">Signal</keyword>
<feature type="signal peptide" evidence="1">
    <location>
        <begin position="1"/>
        <end position="20"/>
    </location>
</feature>
<dbReference type="Gene3D" id="3.10.20.310">
    <property type="entry name" value="membrane protein fhac"/>
    <property type="match status" value="1"/>
</dbReference>
<evidence type="ECO:0000313" key="2">
    <source>
        <dbReference type="EMBL" id="KGO97378.1"/>
    </source>
</evidence>
<evidence type="ECO:0008006" key="4">
    <source>
        <dbReference type="Google" id="ProtNLM"/>
    </source>
</evidence>
<feature type="chain" id="PRO_5001992114" description="POTRA domain-containing protein" evidence="1">
    <location>
        <begin position="21"/>
        <end position="616"/>
    </location>
</feature>
<comment type="caution">
    <text evidence="2">The sequence shown here is derived from an EMBL/GenBank/DDBJ whole genome shotgun (WGS) entry which is preliminary data.</text>
</comment>
<organism evidence="2 3">
    <name type="scientific">Flavobacterium enshiense DK69</name>
    <dbReference type="NCBI Taxonomy" id="1107311"/>
    <lineage>
        <taxon>Bacteria</taxon>
        <taxon>Pseudomonadati</taxon>
        <taxon>Bacteroidota</taxon>
        <taxon>Flavobacteriia</taxon>
        <taxon>Flavobacteriales</taxon>
        <taxon>Flavobacteriaceae</taxon>
        <taxon>Flavobacterium</taxon>
    </lineage>
</organism>
<dbReference type="eggNOG" id="COG4775">
    <property type="taxonomic scope" value="Bacteria"/>
</dbReference>
<reference evidence="3" key="1">
    <citation type="submission" date="2013-09" db="EMBL/GenBank/DDBJ databases">
        <authorList>
            <person name="Zeng Z."/>
            <person name="Chen C."/>
        </authorList>
    </citation>
    <scope>NUCLEOTIDE SEQUENCE [LARGE SCALE GENOMIC DNA]</scope>
    <source>
        <strain evidence="3">DK69</strain>
    </source>
</reference>